<dbReference type="AlphaFoldDB" id="A0AAN7K7F7"/>
<protein>
    <submittedName>
        <fullName evidence="2">Uncharacterized protein</fullName>
    </submittedName>
</protein>
<gene>
    <name evidence="2" type="ORF">SAY86_009041</name>
</gene>
<evidence type="ECO:0000313" key="3">
    <source>
        <dbReference type="Proteomes" id="UP001346149"/>
    </source>
</evidence>
<dbReference type="EMBL" id="JAXQNO010000024">
    <property type="protein sequence ID" value="KAK4763273.1"/>
    <property type="molecule type" value="Genomic_DNA"/>
</dbReference>
<comment type="caution">
    <text evidence="2">The sequence shown here is derived from an EMBL/GenBank/DDBJ whole genome shotgun (WGS) entry which is preliminary data.</text>
</comment>
<proteinExistence type="predicted"/>
<sequence length="145" mass="16026">MAASNGSEYFEYEIESGAESLAQPSNAGSLADDENELRWAAIERLPSAKRMNMALMRRSASEQAGGKPQDKTIDVRKLDRQQRARGEESSGYYRSGQLQATICDQGAPRSCNGRISSGLFCFQSSQSILTGLKIFRPRRHSNDSE</sequence>
<reference evidence="2 3" key="1">
    <citation type="journal article" date="2023" name="Hortic Res">
        <title>Pangenome of water caltrop reveals structural variations and asymmetric subgenome divergence after allopolyploidization.</title>
        <authorList>
            <person name="Zhang X."/>
            <person name="Chen Y."/>
            <person name="Wang L."/>
            <person name="Yuan Y."/>
            <person name="Fang M."/>
            <person name="Shi L."/>
            <person name="Lu R."/>
            <person name="Comes H.P."/>
            <person name="Ma Y."/>
            <person name="Chen Y."/>
            <person name="Huang G."/>
            <person name="Zhou Y."/>
            <person name="Zheng Z."/>
            <person name="Qiu Y."/>
        </authorList>
    </citation>
    <scope>NUCLEOTIDE SEQUENCE [LARGE SCALE GENOMIC DNA]</scope>
    <source>
        <strain evidence="2">F231</strain>
    </source>
</reference>
<name>A0AAN7K7F7_TRANT</name>
<organism evidence="2 3">
    <name type="scientific">Trapa natans</name>
    <name type="common">Water chestnut</name>
    <dbReference type="NCBI Taxonomy" id="22666"/>
    <lineage>
        <taxon>Eukaryota</taxon>
        <taxon>Viridiplantae</taxon>
        <taxon>Streptophyta</taxon>
        <taxon>Embryophyta</taxon>
        <taxon>Tracheophyta</taxon>
        <taxon>Spermatophyta</taxon>
        <taxon>Magnoliopsida</taxon>
        <taxon>eudicotyledons</taxon>
        <taxon>Gunneridae</taxon>
        <taxon>Pentapetalae</taxon>
        <taxon>rosids</taxon>
        <taxon>malvids</taxon>
        <taxon>Myrtales</taxon>
        <taxon>Lythraceae</taxon>
        <taxon>Trapa</taxon>
    </lineage>
</organism>
<evidence type="ECO:0000313" key="2">
    <source>
        <dbReference type="EMBL" id="KAK4763273.1"/>
    </source>
</evidence>
<keyword evidence="3" id="KW-1185">Reference proteome</keyword>
<dbReference type="Proteomes" id="UP001346149">
    <property type="component" value="Unassembled WGS sequence"/>
</dbReference>
<evidence type="ECO:0000256" key="1">
    <source>
        <dbReference type="SAM" id="MobiDB-lite"/>
    </source>
</evidence>
<feature type="region of interest" description="Disordered" evidence="1">
    <location>
        <begin position="57"/>
        <end position="92"/>
    </location>
</feature>
<feature type="compositionally biased region" description="Basic and acidic residues" evidence="1">
    <location>
        <begin position="68"/>
        <end position="88"/>
    </location>
</feature>
<accession>A0AAN7K7F7</accession>